<dbReference type="Gene3D" id="3.30.450.40">
    <property type="match status" value="1"/>
</dbReference>
<proteinExistence type="predicted"/>
<evidence type="ECO:0000259" key="1">
    <source>
        <dbReference type="Pfam" id="PF01590"/>
    </source>
</evidence>
<dbReference type="InterPro" id="IPR003018">
    <property type="entry name" value="GAF"/>
</dbReference>
<organism evidence="2">
    <name type="scientific">Oscillatoriales cyanobacterium SpSt-402</name>
    <dbReference type="NCBI Taxonomy" id="2282168"/>
    <lineage>
        <taxon>Bacteria</taxon>
        <taxon>Bacillati</taxon>
        <taxon>Cyanobacteriota</taxon>
        <taxon>Cyanophyceae</taxon>
        <taxon>Oscillatoriophycideae</taxon>
        <taxon>Oscillatoriales</taxon>
    </lineage>
</organism>
<feature type="domain" description="GAF" evidence="1">
    <location>
        <begin position="19"/>
        <end position="158"/>
    </location>
</feature>
<accession>A0A832H656</accession>
<name>A0A832H656_9CYAN</name>
<dbReference type="Pfam" id="PF01590">
    <property type="entry name" value="GAF"/>
    <property type="match status" value="1"/>
</dbReference>
<evidence type="ECO:0000313" key="2">
    <source>
        <dbReference type="EMBL" id="HGW95057.1"/>
    </source>
</evidence>
<comment type="caution">
    <text evidence="2">The sequence shown here is derived from an EMBL/GenBank/DDBJ whole genome shotgun (WGS) entry which is preliminary data.</text>
</comment>
<sequence length="176" mass="20226">MKSTIFPQLDTILKSKHEAETVFADLLPVLGECLKCDRCFLYLRNPQTKLGKVTHCWRRNSQIPELLDPRWKPEPASLSQEDPMFAAALRAEPSIFIEDVETASADVLNREFERQNFGHRALIHAHLRQDEQLWGVLQPCIFGRPRVWTEADRAMIAEVEQFITPLAIAYVKTANI</sequence>
<dbReference type="InterPro" id="IPR029016">
    <property type="entry name" value="GAF-like_dom_sf"/>
</dbReference>
<gene>
    <name evidence="2" type="ORF">ENR47_12355</name>
</gene>
<protein>
    <submittedName>
        <fullName evidence="2">GAF domain-containing protein</fullName>
    </submittedName>
</protein>
<dbReference type="EMBL" id="DSRD01000766">
    <property type="protein sequence ID" value="HGW95057.1"/>
    <property type="molecule type" value="Genomic_DNA"/>
</dbReference>
<reference evidence="2" key="1">
    <citation type="journal article" date="2020" name="mSystems">
        <title>Genome- and Community-Level Interaction Insights into Carbon Utilization and Element Cycling Functions of Hydrothermarchaeota in Hydrothermal Sediment.</title>
        <authorList>
            <person name="Zhou Z."/>
            <person name="Liu Y."/>
            <person name="Xu W."/>
            <person name="Pan J."/>
            <person name="Luo Z.H."/>
            <person name="Li M."/>
        </authorList>
    </citation>
    <scope>NUCLEOTIDE SEQUENCE [LARGE SCALE GENOMIC DNA]</scope>
    <source>
        <strain evidence="2">SpSt-402</strain>
    </source>
</reference>
<dbReference type="AlphaFoldDB" id="A0A832H656"/>
<dbReference type="SUPFAM" id="SSF55781">
    <property type="entry name" value="GAF domain-like"/>
    <property type="match status" value="1"/>
</dbReference>